<dbReference type="KEGG" id="brq:CIT40_07560"/>
<dbReference type="EMBL" id="CP029426">
    <property type="protein sequence ID" value="AWL99903.1"/>
    <property type="molecule type" value="Genomic_DNA"/>
</dbReference>
<dbReference type="Proteomes" id="UP000215884">
    <property type="component" value="Chromosome"/>
</dbReference>
<protein>
    <submittedName>
        <fullName evidence="2">Uncharacterized protein</fullName>
    </submittedName>
</protein>
<proteinExistence type="predicted"/>
<evidence type="ECO:0000256" key="1">
    <source>
        <dbReference type="SAM" id="MobiDB-lite"/>
    </source>
</evidence>
<reference evidence="2 3" key="1">
    <citation type="journal article" date="2017" name="Syst. Appl. Microbiol.">
        <title>Soybeans inoculated with root zone soils of Canadian native legumes harbour diverse and novel Bradyrhizobium spp. that possess agricultural potential.</title>
        <authorList>
            <person name="Bromfield E.S.P."/>
            <person name="Cloutier S."/>
            <person name="Tambong J.T."/>
            <person name="Tran Thi T.V."/>
        </authorList>
    </citation>
    <scope>NUCLEOTIDE SEQUENCE [LARGE SCALE GENOMIC DNA]</scope>
    <source>
        <strain evidence="2 3">39S1MB</strain>
    </source>
</reference>
<keyword evidence="3" id="KW-1185">Reference proteome</keyword>
<evidence type="ECO:0000313" key="2">
    <source>
        <dbReference type="EMBL" id="AWL99903.1"/>
    </source>
</evidence>
<gene>
    <name evidence="2" type="ORF">CIT40_07560</name>
</gene>
<feature type="compositionally biased region" description="Basic and acidic residues" evidence="1">
    <location>
        <begin position="8"/>
        <end position="23"/>
    </location>
</feature>
<dbReference type="AlphaFoldDB" id="A0A2U8PQ91"/>
<name>A0A2U8PQ91_9BRAD</name>
<evidence type="ECO:0000313" key="3">
    <source>
        <dbReference type="Proteomes" id="UP000215884"/>
    </source>
</evidence>
<dbReference type="RefSeq" id="WP_094892171.1">
    <property type="nucleotide sequence ID" value="NZ_CP029426.2"/>
</dbReference>
<organism evidence="2 3">
    <name type="scientific">Bradyrhizobium amphicarpaeae</name>
    <dbReference type="NCBI Taxonomy" id="1404768"/>
    <lineage>
        <taxon>Bacteria</taxon>
        <taxon>Pseudomonadati</taxon>
        <taxon>Pseudomonadota</taxon>
        <taxon>Alphaproteobacteria</taxon>
        <taxon>Hyphomicrobiales</taxon>
        <taxon>Nitrobacteraceae</taxon>
        <taxon>Bradyrhizobium</taxon>
    </lineage>
</organism>
<feature type="region of interest" description="Disordered" evidence="1">
    <location>
        <begin position="1"/>
        <end position="78"/>
    </location>
</feature>
<sequence>MANSNHGIVKDKRAEEQPSDKQRAQSVHTTDASNRDTQTKGTKGSPSREATRDPKLNDNSKTPGSGMTPDDSGAAPTG</sequence>
<reference evidence="2 3" key="2">
    <citation type="journal article" date="2019" name="Int. J. Syst. Evol. Microbiol.">
        <title>Description and complete genome sequence of Bradyrhizobium amphicarpaeae sp. nov., harbouring photosystem and nitrogen-fixation genes.</title>
        <authorList>
            <person name="Bromfield E.S.P."/>
            <person name="Cloutier S."/>
            <person name="Nguyen H.D.T."/>
        </authorList>
    </citation>
    <scope>NUCLEOTIDE SEQUENCE [LARGE SCALE GENOMIC DNA]</scope>
    <source>
        <strain evidence="2 3">39S1MB</strain>
    </source>
</reference>
<accession>A0A2U8PQ91</accession>
<dbReference type="OrthoDB" id="8247655at2"/>
<feature type="compositionally biased region" description="Basic and acidic residues" evidence="1">
    <location>
        <begin position="49"/>
        <end position="58"/>
    </location>
</feature>